<evidence type="ECO:0000256" key="1">
    <source>
        <dbReference type="SAM" id="Coils"/>
    </source>
</evidence>
<feature type="compositionally biased region" description="Basic residues" evidence="2">
    <location>
        <begin position="483"/>
        <end position="503"/>
    </location>
</feature>
<gene>
    <name evidence="3" type="ORF">GQ607_014654</name>
</gene>
<dbReference type="InterPro" id="IPR036875">
    <property type="entry name" value="Znf_CCHC_sf"/>
</dbReference>
<organism evidence="3 4">
    <name type="scientific">Colletotrichum asianum</name>
    <dbReference type="NCBI Taxonomy" id="702518"/>
    <lineage>
        <taxon>Eukaryota</taxon>
        <taxon>Fungi</taxon>
        <taxon>Dikarya</taxon>
        <taxon>Ascomycota</taxon>
        <taxon>Pezizomycotina</taxon>
        <taxon>Sordariomycetes</taxon>
        <taxon>Hypocreomycetidae</taxon>
        <taxon>Glomerellales</taxon>
        <taxon>Glomerellaceae</taxon>
        <taxon>Colletotrichum</taxon>
        <taxon>Colletotrichum gloeosporioides species complex</taxon>
    </lineage>
</organism>
<dbReference type="OrthoDB" id="4777753at2759"/>
<accession>A0A8H3W4M0</accession>
<keyword evidence="1" id="KW-0175">Coiled coil</keyword>
<evidence type="ECO:0000313" key="3">
    <source>
        <dbReference type="EMBL" id="KAF0318153.1"/>
    </source>
</evidence>
<dbReference type="SUPFAM" id="SSF57756">
    <property type="entry name" value="Retrovirus zinc finger-like domains"/>
    <property type="match status" value="1"/>
</dbReference>
<name>A0A8H3W4M0_9PEZI</name>
<dbReference type="GO" id="GO:0008270">
    <property type="term" value="F:zinc ion binding"/>
    <property type="evidence" value="ECO:0007669"/>
    <property type="project" value="InterPro"/>
</dbReference>
<protein>
    <submittedName>
        <fullName evidence="3">Uncharacterized protein</fullName>
    </submittedName>
</protein>
<dbReference type="EMBL" id="WOWK01000115">
    <property type="protein sequence ID" value="KAF0318153.1"/>
    <property type="molecule type" value="Genomic_DNA"/>
</dbReference>
<evidence type="ECO:0000256" key="2">
    <source>
        <dbReference type="SAM" id="MobiDB-lite"/>
    </source>
</evidence>
<feature type="compositionally biased region" description="Basic and acidic residues" evidence="2">
    <location>
        <begin position="511"/>
        <end position="520"/>
    </location>
</feature>
<dbReference type="GO" id="GO:0003676">
    <property type="term" value="F:nucleic acid binding"/>
    <property type="evidence" value="ECO:0007669"/>
    <property type="project" value="InterPro"/>
</dbReference>
<evidence type="ECO:0000313" key="4">
    <source>
        <dbReference type="Proteomes" id="UP000434172"/>
    </source>
</evidence>
<feature type="coiled-coil region" evidence="1">
    <location>
        <begin position="217"/>
        <end position="244"/>
    </location>
</feature>
<comment type="caution">
    <text evidence="3">The sequence shown here is derived from an EMBL/GenBank/DDBJ whole genome shotgun (WGS) entry which is preliminary data.</text>
</comment>
<reference evidence="3 4" key="1">
    <citation type="submission" date="2019-12" db="EMBL/GenBank/DDBJ databases">
        <title>A genome sequence resource for the geographically widespread anthracnose pathogen Colletotrichum asianum.</title>
        <authorList>
            <person name="Meng Y."/>
        </authorList>
    </citation>
    <scope>NUCLEOTIDE SEQUENCE [LARGE SCALE GENOMIC DNA]</scope>
    <source>
        <strain evidence="3 4">ICMP 18580</strain>
    </source>
</reference>
<sequence>MEEMQTLPEPANGDIFAFGGKLTIGNAATNVFIIHDTRPGGTALLPSSLSVSFVLENVYHIDAALFSRYCSTLVGGTLIKGLGLQAEGCHLGDRSIETVYDDIVCVVSDQAGSSCSIGSVAGDFVSVTDPDDAWKDPELPPSLSITHIAGQSTKESLRADEGSLARALSTWSSMKFTPSQPGVGHTPAIATGTDLGADKNTPMPSQPFSRSLQANPRENVEAQLLKALSELDEARQELASWKQQGLGPHHELALPKAEISHPENLALTDSQRKQLPAPVPLAMVCGNCDRPGHEVCDCIGPVDDRGFIDACPLCNTRAHGFDNCPKVPSRRGGKSTRKTIRFEYLVRLRSNKAPIKSHNCWVAIWVQSGMPFIPLPHTKQFSLKLSQDPSSAYNAPDWRTYEYNRESSITFNELVQDPDTVLRPGQACQLVPGSQTIMATGQSYCSVKYKMQQAQSKIGSVYSAKHDDAQPKKQPNRRQPQSQRKKQATLKQSKKTKKKQHARHLLDEEESKDKVKREAGDIPSFATGANCTILQRPLPTLPAREHIPFIKQEPVDY</sequence>
<dbReference type="Proteomes" id="UP000434172">
    <property type="component" value="Unassembled WGS sequence"/>
</dbReference>
<proteinExistence type="predicted"/>
<dbReference type="AlphaFoldDB" id="A0A8H3W4M0"/>
<keyword evidence="4" id="KW-1185">Reference proteome</keyword>
<feature type="region of interest" description="Disordered" evidence="2">
    <location>
        <begin position="459"/>
        <end position="529"/>
    </location>
</feature>